<organism evidence="1 2">
    <name type="scientific">Panagrolaimus sp. JU765</name>
    <dbReference type="NCBI Taxonomy" id="591449"/>
    <lineage>
        <taxon>Eukaryota</taxon>
        <taxon>Metazoa</taxon>
        <taxon>Ecdysozoa</taxon>
        <taxon>Nematoda</taxon>
        <taxon>Chromadorea</taxon>
        <taxon>Rhabditida</taxon>
        <taxon>Tylenchina</taxon>
        <taxon>Panagrolaimomorpha</taxon>
        <taxon>Panagrolaimoidea</taxon>
        <taxon>Panagrolaimidae</taxon>
        <taxon>Panagrolaimus</taxon>
    </lineage>
</organism>
<dbReference type="Proteomes" id="UP000887576">
    <property type="component" value="Unplaced"/>
</dbReference>
<protein>
    <submittedName>
        <fullName evidence="2">Uncharacterized protein</fullName>
    </submittedName>
</protein>
<evidence type="ECO:0000313" key="2">
    <source>
        <dbReference type="WBParaSite" id="JU765_v2.g7709.t1"/>
    </source>
</evidence>
<name>A0AC34RKE2_9BILA</name>
<accession>A0AC34RKE2</accession>
<evidence type="ECO:0000313" key="1">
    <source>
        <dbReference type="Proteomes" id="UP000887576"/>
    </source>
</evidence>
<dbReference type="WBParaSite" id="JU765_v2.g7709.t1">
    <property type="protein sequence ID" value="JU765_v2.g7709.t1"/>
    <property type="gene ID" value="JU765_v2.g7709"/>
</dbReference>
<proteinExistence type="predicted"/>
<sequence length="156" mass="16930">MQVFSIIFVVILILTGIAENVDNDKNELTEKDPVIKETASFEVDVPATGFTAELCVAKGGKSVVCYAGDSEGKQSRACGNDCGFSATYNMDNGDIRVETDWGDFSVSNQSCVKMTVNETAHKCKWKRQVSGELDIKVTVDPESSVKLVSSLSIFMV</sequence>
<reference evidence="2" key="1">
    <citation type="submission" date="2022-11" db="UniProtKB">
        <authorList>
            <consortium name="WormBaseParasite"/>
        </authorList>
    </citation>
    <scope>IDENTIFICATION</scope>
</reference>